<dbReference type="CDD" id="cd01948">
    <property type="entry name" value="EAL"/>
    <property type="match status" value="1"/>
</dbReference>
<organism evidence="2 3">
    <name type="scientific">Caballeronia humi</name>
    <dbReference type="NCBI Taxonomy" id="326474"/>
    <lineage>
        <taxon>Bacteria</taxon>
        <taxon>Pseudomonadati</taxon>
        <taxon>Pseudomonadota</taxon>
        <taxon>Betaproteobacteria</taxon>
        <taxon>Burkholderiales</taxon>
        <taxon>Burkholderiaceae</taxon>
        <taxon>Caballeronia</taxon>
    </lineage>
</organism>
<dbReference type="AlphaFoldDB" id="A0A158FX70"/>
<dbReference type="InterPro" id="IPR035919">
    <property type="entry name" value="EAL_sf"/>
</dbReference>
<protein>
    <submittedName>
        <fullName evidence="2">Diguanylate phosphodiesterase</fullName>
    </submittedName>
</protein>
<comment type="caution">
    <text evidence="2">The sequence shown here is derived from an EMBL/GenBank/DDBJ whole genome shotgun (WGS) entry which is preliminary data.</text>
</comment>
<keyword evidence="3" id="KW-1185">Reference proteome</keyword>
<dbReference type="PANTHER" id="PTHR33121:SF76">
    <property type="entry name" value="SIGNALING PROTEIN"/>
    <property type="match status" value="1"/>
</dbReference>
<sequence>MLRTRHTFDGIALASHLQPIYSLPHQREVGYEALLRGEADGESSSRPLISPFELFAKAIVEGSVARLDRMSHAAHLASAASRLPDATWLFLNINPATFTAPGYAAELAALARERGLAPERIVIEVLESGGSQLDRIAHATRAYRAEGFLVAVDDFGAGHSNIDRLLTLKPDIVKLDRSLVRTQGAHLRDALLPKLVGLLHESGMFVVAEGIETEADLFLAARSNVDFVQGFLFGQPAPELPPRSEARPLFERTFDTLADVRRSERLASDLLLMPYRSRLTEAASRIAQGASTASACAALLALPCTVSSFFLDARGREFTPALPGAAAKAPSERFSPIADSSSGRWDNRDYFVEALATPERVFISAPYLSVTGTSLCVTLTVAVRRGAKVVVVGTDVDWRLLSGPAADIL</sequence>
<evidence type="ECO:0000259" key="1">
    <source>
        <dbReference type="PROSITE" id="PS50883"/>
    </source>
</evidence>
<gene>
    <name evidence="2" type="ORF">AWB65_01280</name>
</gene>
<dbReference type="PANTHER" id="PTHR33121">
    <property type="entry name" value="CYCLIC DI-GMP PHOSPHODIESTERASE PDEF"/>
    <property type="match status" value="1"/>
</dbReference>
<dbReference type="SMART" id="SM00052">
    <property type="entry name" value="EAL"/>
    <property type="match status" value="1"/>
</dbReference>
<dbReference type="PROSITE" id="PS50883">
    <property type="entry name" value="EAL"/>
    <property type="match status" value="1"/>
</dbReference>
<dbReference type="InterPro" id="IPR001633">
    <property type="entry name" value="EAL_dom"/>
</dbReference>
<dbReference type="InterPro" id="IPR050706">
    <property type="entry name" value="Cyclic-di-GMP_PDE-like"/>
</dbReference>
<dbReference type="Gene3D" id="3.20.20.450">
    <property type="entry name" value="EAL domain"/>
    <property type="match status" value="1"/>
</dbReference>
<dbReference type="Gene3D" id="3.30.450.20">
    <property type="entry name" value="PAS domain"/>
    <property type="match status" value="1"/>
</dbReference>
<dbReference type="Pfam" id="PF00563">
    <property type="entry name" value="EAL"/>
    <property type="match status" value="1"/>
</dbReference>
<evidence type="ECO:0000313" key="2">
    <source>
        <dbReference type="EMBL" id="SAL23750.1"/>
    </source>
</evidence>
<dbReference type="RefSeq" id="WP_087666342.1">
    <property type="nucleotide sequence ID" value="NZ_FCNW02000004.1"/>
</dbReference>
<proteinExistence type="predicted"/>
<reference evidence="2" key="1">
    <citation type="submission" date="2016-01" db="EMBL/GenBank/DDBJ databases">
        <authorList>
            <person name="Peeters C."/>
        </authorList>
    </citation>
    <scope>NUCLEOTIDE SEQUENCE [LARGE SCALE GENOMIC DNA]</scope>
    <source>
        <strain evidence="2">LMG 22934</strain>
    </source>
</reference>
<dbReference type="SUPFAM" id="SSF141868">
    <property type="entry name" value="EAL domain-like"/>
    <property type="match status" value="1"/>
</dbReference>
<dbReference type="EMBL" id="FCNW02000004">
    <property type="protein sequence ID" value="SAL23750.1"/>
    <property type="molecule type" value="Genomic_DNA"/>
</dbReference>
<dbReference type="OrthoDB" id="9813903at2"/>
<feature type="domain" description="EAL" evidence="1">
    <location>
        <begin position="1"/>
        <end position="250"/>
    </location>
</feature>
<evidence type="ECO:0000313" key="3">
    <source>
        <dbReference type="Proteomes" id="UP000054977"/>
    </source>
</evidence>
<name>A0A158FX70_9BURK</name>
<dbReference type="SUPFAM" id="SSF103190">
    <property type="entry name" value="Sensory domain-like"/>
    <property type="match status" value="1"/>
</dbReference>
<dbReference type="GO" id="GO:0071111">
    <property type="term" value="F:cyclic-guanylate-specific phosphodiesterase activity"/>
    <property type="evidence" value="ECO:0007669"/>
    <property type="project" value="InterPro"/>
</dbReference>
<dbReference type="Proteomes" id="UP000054977">
    <property type="component" value="Unassembled WGS sequence"/>
</dbReference>
<dbReference type="STRING" id="326474.AWB65_01280"/>
<dbReference type="InterPro" id="IPR029151">
    <property type="entry name" value="Sensor-like_sf"/>
</dbReference>
<accession>A0A158FX70</accession>